<evidence type="ECO:0000313" key="4">
    <source>
        <dbReference type="Proteomes" id="UP000008974"/>
    </source>
</evidence>
<proteinExistence type="predicted"/>
<feature type="region of interest" description="Disordered" evidence="2">
    <location>
        <begin position="3170"/>
        <end position="3228"/>
    </location>
</feature>
<dbReference type="Gene3D" id="2.60.40.10">
    <property type="entry name" value="Immunoglobulins"/>
    <property type="match status" value="9"/>
</dbReference>
<feature type="compositionally biased region" description="Basic and acidic residues" evidence="2">
    <location>
        <begin position="3834"/>
        <end position="3843"/>
    </location>
</feature>
<dbReference type="GO" id="GO:0003341">
    <property type="term" value="P:cilium movement"/>
    <property type="evidence" value="ECO:0007669"/>
    <property type="project" value="TreeGrafter"/>
</dbReference>
<feature type="region of interest" description="Disordered" evidence="2">
    <location>
        <begin position="3868"/>
        <end position="3893"/>
    </location>
</feature>
<evidence type="ECO:0000256" key="2">
    <source>
        <dbReference type="SAM" id="MobiDB-lite"/>
    </source>
</evidence>
<feature type="region of interest" description="Disordered" evidence="2">
    <location>
        <begin position="2913"/>
        <end position="2936"/>
    </location>
</feature>
<evidence type="ECO:0000256" key="1">
    <source>
        <dbReference type="SAM" id="Coils"/>
    </source>
</evidence>
<dbReference type="GO" id="GO:1904158">
    <property type="term" value="P:axonemal central apparatus assembly"/>
    <property type="evidence" value="ECO:0007669"/>
    <property type="project" value="TreeGrafter"/>
</dbReference>
<comment type="caution">
    <text evidence="3">The sequence shown here is derived from an EMBL/GenBank/DDBJ whole genome shotgun (WGS) entry which is preliminary data.</text>
</comment>
<dbReference type="OMA" id="NARESTF"/>
<dbReference type="OrthoDB" id="442692at2759"/>
<evidence type="ECO:0008006" key="5">
    <source>
        <dbReference type="Google" id="ProtNLM"/>
    </source>
</evidence>
<sequence length="6459" mass="708838">MVDLPTEVVFDATPYGIAAERPLFLMNDSDGPIGLTFITDGPFSVSPTSVSLPPMISKQLTLTCHPTNVGVNRGNLHVSLNKTLYKSVALICSSYSAEFKLERTVLDNFPKTLVTHTATSHVDLMNTSDVVTTFKVKAYPCPQSGEDPDFHELLLPFSIFPLSGTIYPSSKCNFTVTFQPSVSGPHDTTAWVECTGSKERQPLRMRALAVGPEVEFDCDELRFKAVVVGASAKGELTLTNHSEIEVEFHLMPTEEHDPSYILQYSCISGVIPPRSHINIELTFTPYSIKEYVIPSLWSILGLSKCLVVEIKATSVAPNVEMKVFSDSLTETHLRVIIADKRLRRRIVDEANGRRGVYYNDEHSDVEHMSWLTKEFLMVNEIDKDRIIDFDLVAFSFSSSKDLRVRNLSQLECDFTLKIEPSRWVFEHEGQGNSDTKQEMLLACSDFSVNPPHLKLKPGADAHVSLTILPKRRAGFYKDIDLNLYHASSQRPLQTIQIIGSIINPKFEIDPTVINIAEGFVGYKHTFNVKIKNVASVIGKWSFPVQDILDNCLITCSKANGVLLPGAEESLECGIIPRSQGHLVIPVAFTSDAFEKQTLSCMVQYSAGGPRVEASGSLEFTRPNNKESYVRVLDVVHLPLTLKNVGLTSARCRVIPEKHGSFFSVEKEFSDKLVAPGEEISIPITFYTTEAGTYRENLLVYVTLANASCSLSEDTIKATSSVIKVPMYASAKGTNLLCPHQDLNKEPNIDCGTWFVTEELHYSVVIQNHGAFAQNCTWVYIGNPGVKKGQGNTHYLKFEQDRAQLQPGAFHTFKLKGRVPSTINNGREIYQLKSNVPGKETKVAFQVTFCYSFINAEVAASEMVLPLNEGLQTASFYHERCEPFSLGKYNFLERHLVLVCKGQSPGTAPLTQVTRRPIESSLTITDVSESVAGSVVDRPSTRISNKKQRPSLLNFIYEEFPVIASPDCFIERADPASQFLGADNIPFNNDPPVPLTKFVSPDGYYYVHHELTKFIKLVNTSSLPGKMQLLVQVPFRVRIIAKDDEHVCHYIHDTLALEAGLADRVDDPGYCGNFISTTLDNSPSLCAVEQGLDDAPMACPPDNGDKEPTISDASDHAVDELDEDASAVMPANVSSPFRQAPGLQKGVSEDSEIPIQPNDPCSIAFGDPVHFPAFSQMVSIDLKGNSEEFCIVEISVDTDYVRSDSIPKFIDSTLIIRLLPPGQLPISVPTVTVPLKLSAFFPSLEFRSCSLATLEEHNLDIYSVYSALGNRASKHDLSFDNSSTDPENGVIDFGMANVGTTITQVILCKNISRFPVRFQWLLQMAQGSDKFKYDITPLGVDGNSGLLPGHLAKFSVSFVGQTNEICTDQCRMICSIDGGESYSYGLRAGTSNLEADVRPSYINYGDIAFSSEQVSTISITNKSPMKTIVVISIPYECRPFISRLSNAPLQVLTSSTAVSDFSYELNGHSVLEIPLSVRPLIPGPLYIPLSIKIGYLERLILPITAKAYIERPLLVSGGSLLTEAHTKVSNTLPHTGYLFPWDNNASVPPLSELLPYNAFLVAANLYIRHVEADAVGLRCLAEDSASSEANATSTNIQLRSACSTQLISTLHKKVGPDGSLEIYGVRYEPKGTEIITNEGFLTSLHKDYVLNSVASDLCINFLEFHRYYGTFPIIGTEDIIEAASRSAHNSARPSEKKMSIARTRLLSPSVAHRLSVVNQMKKEATGATLFLDGASVASQASSVTRAPTSSKQPIHLNDGQYHHLREKLSTNYLCSKYVLFNVAVSLPPVIRGTKTSQTVTICNKGSTPMHLSFDKRFMLPAGVSVEPEKVSRLPSGESITLTIVYTANHKAILGDYIFIIPIEFKQSIIGFLTCNVLVTLPTIRPVNLSACSSNFVTLPIKESDAYVLNFGDVLYGQAKMFNLRLENPTAVQATYTFELLSGVVDVLKGDKEKPLSIEAPLLGTDSNIFTIVTPEDATLQNYGSLAPKTSDLLLDIVFKPFDYFPDNPNKIYFRGSLTFQIKMGGMNGNSSKVVVHFVGLGSHPAVHLSKQIVEFLPIYPKELPGSFEVVELQNDSDETYELYVKEFDKFNHVEQLLYSSLARNCGRMLVVDRKTTIQPALRSSDGTQGDPSNNSVYRFTGSYTPTAYSANSPSVLSLLGKPDVLSLLTATEQPTSNAVEPVLTQAETRIRKSTRIPSTLDDKQARPPTYSHLLNEVPVPGDGLGPITKKLLLDLGLARLVAWFEQFYLPPETIEIYEPDVSVNKAVSRSRGTSGHSDKLDAAHRTSSVISIDTQGTSRNITSATKSEAADKSVGLLASQETTCELPTEDETIQYLDAPVSQEDFAYDLCPIELLTQKYARIAPSVIKGRSYRIASNDTCLSNLPFLVYVIHGAPLAGKTTLANKISSFYNKPREVMDTLNKGVQMPILSLENLLENSKAYKDVLIKVSQWEDASKKPPESGGKNIPKKKMEEVTPAIDPMKEPEYLDALADSLYKSIVETFGAKTTSLEGITADESAASYTHSLTGLIFDSLTCSAVRDVGDAIMVIAKTSVKHFMKPIFYSAQNVSSRLLFHTIVLDCSPIDSRRRAMEILVNDYKSAEMGLPVQNETESVDTYKAETKISMVRLALSGAKKQYDKELALYSKGLREVSSSPGQQIPALSDSDLGPATNAVTDTVANGGEQKPGASAATYVTPSYDTVFVIDDPHGAAHQMYLRSVPLINSALRDIKELVNLAHKTSIDSYRSSSGSVEGFSSEEANYKKALDTLRQAQEALSQAKKADQKRLQQAVEEATEVLAELEKALPPHPVTKINEENMFLVTYMDTTTSTHIDPTLTLEEILFRVRKAYTCYTSVLQKKLTNLATYSSARSISGQGTFTSFLHVQTSDDIYVIETMQKILDVIFDAADYKQESFSGIAGDESDTPEPERTSAAADAGADVESIAPATESLEVTDRKKSRTSKTPIQTLNKMLQKYARSPAFATLKHVTGAIMNKEFMSPKVMLECLYDAAVFQAEHEQAFKRIARILPANSSTIYSFQDAQRKVQTICAEIKDLQASLSNKGANTKQLSQSLAEKQAAKESAETSIQTLFSGADLSNEMGPTRWILKPHSSLRVGFRFISNSILTTKLRVHFGVRGCSTVFPLVFICKCDFPHIIERLNVMFTARTATKNGKSLIPLPDGTSAAPLTASGTQPGPDESSVAAEVSQTPNFNDSDQKGESTAIATQRPSEIPVKFHPGEPVALFRFGFLRSGLRRPEFFFASSAFSNPYAAFEPPPDVMQGTKPRTSTKARSRPSSSASALPKDEIQNQGDKTEASPSCILTKLDTLTHQKACKFIADTICKFTPQHMEVLSIINDGYFPVTVALIFDSMLHGLTELAHASSNRDTEINFSSDEVISIVKEGLQKVFSSTDPTLSLQDLLSDGSLQISKSGTKQQGKPGAKGAPAVDMEPVFVVHPYRLTLQPGERSAVYITCFPPEDRSYKETLFIGVNGNPSYLAIGFSCAGQTPRIEYSLPECAEDLLPCNNISKDVDDLAANSTRYLTNGHKLDAKEIVSGSKNASKASTKGKDLIHENLYQLNNLLVPRVPTSTTESLEIPIENTSQLPLMVEYSPMHTELSMLTAITQIVNYPEYLVKSSVKTTKYPRSTRIADQQYSWRVNNSLLINNARFYLGPGEKKILNIEYSSPTEARIVMPGRLLVRQHVGGLKNVPENDVLVDKSKATGPRLPTLDVLGRAFLDPVVEHTLNIVCESHKVDVFTTIVGISESPDRIPSAVQGGESAFDITKPNNNLNLGIVRALVYFKAELMLVNNGPYQVGYKIVVSKSFKEVIFLIEDSDSKEKTERSKKQESSVPTQTRPIDPDMYKLVTIQSGTLGVDESNRPSSRPNPPQKQTKGVSDSSANKVKISLIFRAPEARIYEKVPILQVTFFEPLTNLMLARNNVNLTAEAVFSQAKIQPERNIVFGEHPHGKVVSKTISVRNEGHFPFLLYIEPLEQVIKRWLLFGEASPFSDHAKKATNFELDASVLRQFGVHLETAHELYRLCVENGFIRPSTEQRSQSKGIEKKSSATTTINLASVAALRSGPFIIQPSLLHLAPQESREVTVTFTSQANGHWRDYFIIDYTNKPPDYFGGSALTETFLASLLASLNDSTKTVPSILQAYISKNEDVQQRLAKLQYYVTNLPLLRYSLSAISIVPGIVTSNYSSIFEEQALSNQLPANPSMLLGGPTFSPISKVFCLGPCVIGSELSERIKLTNPYSVPCTVVVFLNFDQTKMTPQALNGVISERCGETSTQIVNFVSANLKRNTKRESATPSSQERSSQQVVKPSKPSGDKKDIIVVTNDNEAWSLENDFFRLLPNESTYVTLKYSPSAQVVSRCQVICVVVDHHFAVVDLIKNNLPGIFGLAQPQSGGSKQPAGKGLPPQDHVILQQLEDGLQEQDVARRRFSFIAEATGVLPEVSFSPQFVNLGKVTVGASETDLPAQSISILNTGRVNASYAIVISSQDIRHADCFVILQSQGRSSSDPVIEDGEEIHVKEPIPQGRLFTGLVILPALTKNYFTIAPSTVALAKFPNGEVITATLTIKVMTGSADYNVAEIPLQCTAISSKLNAIEGRFISTAIQAMYKETTSLLFGTFGNPKAELLTETILSHLSDSKAYEQLRQNQISMYGGVHLNQTISNRANVYLKDLPLNLVSSEEEKLSETSLQSIEPSNARPKSRPSQSSSVSASSPPPVPQYMTVLTSAIYNTEVILQNTSTNHIRFEFNADLCRKLGVIVHPSIGHIHAGAKKTLILRLTCPGGADEFASLFNVPGGKAAPLKAKRMPSKYGQTVLFGTPLICRYYPIMFQPGRRVNDWDNAQTTISYVTNANGVAVRTETVCPEPEYQVYLDEDEIRGLLEEMVLSRDSTDGLPRAGKGPSQASTKAVHPVERQALLQKVLSDVHALDNRTALASSFLELNLFGFAGDFSVKCFSSSSTGDLEPLTLKADGLNGYSLLEFPMVGTPILQKSTAAFYLLNDSQTSPVVTFTSMATSQPESPYLVEPVLDGKTEIAMIPAKPDLLASLVREYYPTLPEIPSISGLMAKFGIGAKTQIDKSALNALQTALASSNPNINRYLVRYNVSYEPRFPGAHHEVFVSTAGNISLSLSAMAILPVCHLECNSNNVYLQTMRPGSMKTPQLFANLICSNPKSVKVLEIVGQGVGITITNHITILNCINQPYDVTLQRLPESNLSIVSTFGAGGRISPGETSIIRFDYTPTRESTRAGVEEGFFILRIPQHDVILPLLVVGRPTEPEVILSTNKLSFSPILVGDCATKEVTLTNTEKYPLNYKIRLAQPARNMVDDDSASASFQCTITPTAGILQPLSTTSILFTVKPTCEGRINQLIKIVMPRRSVPLSLNVKYESFNAKHLLELLPDTPVDLPHQLGSHSELNFETVFVSDYRSRTLRLSNIGSHTIGYTCMLSLKRHNSTARRDEIEFKRAKSCVEYELETSDGGKETNATSKQSVKPGDHVFITLKFQPTLELRLTKDFGLIFTVNVEGCGPQELQLLGTGLKPGLYTETTRLDYGTALNSLRHDKYVSRVISFVNRDTQPLTMEYFLGTNDFFIDTPPLSEPLRVGKTHDIAVKFIPSYAGKFKDVLTVMVNGLYKLRYPLTGQGIDCSFALHDVLSGSLINSYSNLSTSHALTVINLGSTSLSSPPIIKAVNIKNTTSATMHARVAVNDVSSDEVPKGLFLAIVSTEQYHDYFNKCIDMLDNWSNRNTKQTYLTGLPKESEILPNQLCTIMIMHSPISRTPQFQISASISIEDSIIFDNVISIKGAVLGSSAKLINQNIEMPPCIINSFVSRNFFIENTGDTELRYNISVPPKGLVKKSLLELFEKGVVTISPVSGLIPVGANATITVKFSPQQVCRHFIPSIPVECTMEGKTIVVGEATLRCMCLDKTSMEAAPNAQEVHMSCNARESTFTMLHIDNNTDSVFAVRSILDGPDARQFQVPERLSIPPGGMDFKVMYNPLTTADLHRADLYIAGADGGASIWALHGTVGQPMDEAVITNMQEADYNDLIGKSGASVAIVGKDKGKQTPAVGVVQNLPQSFIETLTKVQKTICTGVEATCYRYTTFSFPLRNWEKRMQRFTVDIQFLDSSLNTLCQLNYPEIVDAPAIGAVRNIEIGFMPFVSGKLFAGTLSFVAHETNEKLIYRFVFESGKAPIVGRAALETTVRDPVEKLITIPNPLLSNKTISSLTLTAMNDRDDLTITPETVTFSNKTSTYSFKVKFNPYIPFDSGAINTRVSFGVSTILSGVEKSELCRVDYSLELMCYIPRPSSPMKVQADVGTALPFTVTLVNNLKPKPTEKIMYALGLTEMHDIAGINELISKKAASGTAPTKTKESVLGIVDGKAIQNSIACFGLASTEVAAPYGQPFTISLKFSPQSFGEYSASLVVYNRQGGFWVVPLIGKCTRPPASGTITVTK</sequence>
<gene>
    <name evidence="3" type="ORF">GLP15_1916</name>
</gene>
<dbReference type="InterPro" id="IPR033305">
    <property type="entry name" value="Hydin-like"/>
</dbReference>
<feature type="region of interest" description="Disordered" evidence="2">
    <location>
        <begin position="3267"/>
        <end position="3310"/>
    </location>
</feature>
<reference evidence="3 4" key="1">
    <citation type="journal article" date="2010" name="BMC Genomics">
        <title>Genome analysis and comparative genomics of a Giardia intestinalis assemblage E isolate.</title>
        <authorList>
            <person name="Jerlstrom-Hultqvist J."/>
            <person name="Franzen O."/>
            <person name="Ankarklev J."/>
            <person name="Xu F."/>
            <person name="Nohynkova E."/>
            <person name="Andersson J.O."/>
            <person name="Svard S.G."/>
            <person name="Andersson B."/>
        </authorList>
    </citation>
    <scope>NUCLEOTIDE SEQUENCE [LARGE SCALE GENOMIC DNA]</scope>
    <source>
        <strain evidence="3 4">P15</strain>
    </source>
</reference>
<feature type="coiled-coil region" evidence="1">
    <location>
        <begin position="2752"/>
        <end position="2801"/>
    </location>
</feature>
<feature type="region of interest" description="Disordered" evidence="2">
    <location>
        <begin position="4898"/>
        <end position="4917"/>
    </location>
</feature>
<accession>E1F617</accession>
<feature type="region of interest" description="Disordered" evidence="2">
    <location>
        <begin position="4299"/>
        <end position="4328"/>
    </location>
</feature>
<dbReference type="VEuPathDB" id="GiardiaDB:GLP15_1916"/>
<dbReference type="PANTHER" id="PTHR23053">
    <property type="entry name" value="DLEC1 DELETED IN LUNG AND ESOPHAGEAL CANCER 1"/>
    <property type="match status" value="1"/>
</dbReference>
<feature type="compositionally biased region" description="Polar residues" evidence="2">
    <location>
        <begin position="3884"/>
        <end position="3893"/>
    </location>
</feature>
<dbReference type="Proteomes" id="UP000008974">
    <property type="component" value="Unassembled WGS sequence"/>
</dbReference>
<evidence type="ECO:0000313" key="3">
    <source>
        <dbReference type="EMBL" id="EFO62080.1"/>
    </source>
</evidence>
<feature type="compositionally biased region" description="Low complexity" evidence="2">
    <location>
        <begin position="4711"/>
        <end position="4721"/>
    </location>
</feature>
<feature type="compositionally biased region" description="Polar residues" evidence="2">
    <location>
        <begin position="4305"/>
        <end position="4318"/>
    </location>
</feature>
<feature type="region of interest" description="Disordered" evidence="2">
    <location>
        <begin position="4694"/>
        <end position="4724"/>
    </location>
</feature>
<dbReference type="EMBL" id="ACVC01000194">
    <property type="protein sequence ID" value="EFO62080.1"/>
    <property type="molecule type" value="Genomic_DNA"/>
</dbReference>
<feature type="region of interest" description="Disordered" evidence="2">
    <location>
        <begin position="2652"/>
        <end position="2686"/>
    </location>
</feature>
<feature type="region of interest" description="Disordered" evidence="2">
    <location>
        <begin position="3834"/>
        <end position="3853"/>
    </location>
</feature>
<dbReference type="STRING" id="658858.E1F617"/>
<name>E1F617_GIAIA</name>
<feature type="compositionally biased region" description="Basic and acidic residues" evidence="2">
    <location>
        <begin position="3298"/>
        <end position="3310"/>
    </location>
</feature>
<organism evidence="3 4">
    <name type="scientific">Giardia intestinalis (strain P15)</name>
    <name type="common">Giardia lamblia</name>
    <dbReference type="NCBI Taxonomy" id="658858"/>
    <lineage>
        <taxon>Eukaryota</taxon>
        <taxon>Metamonada</taxon>
        <taxon>Diplomonadida</taxon>
        <taxon>Hexamitidae</taxon>
        <taxon>Giardiinae</taxon>
        <taxon>Giardia</taxon>
    </lineage>
</organism>
<keyword evidence="1" id="KW-0175">Coiled coil</keyword>
<dbReference type="PANTHER" id="PTHR23053:SF0">
    <property type="entry name" value="HYDROCEPHALUS-INDUCING PROTEIN HOMOLOG"/>
    <property type="match status" value="1"/>
</dbReference>
<dbReference type="GO" id="GO:0005930">
    <property type="term" value="C:axoneme"/>
    <property type="evidence" value="ECO:0007669"/>
    <property type="project" value="TreeGrafter"/>
</dbReference>
<protein>
    <recommendedName>
        <fullName evidence="5">MSP domain-containing protein</fullName>
    </recommendedName>
</protein>
<dbReference type="InterPro" id="IPR013783">
    <property type="entry name" value="Ig-like_fold"/>
</dbReference>